<comment type="caution">
    <text evidence="1">The sequence shown here is derived from an EMBL/GenBank/DDBJ whole genome shotgun (WGS) entry which is preliminary data.</text>
</comment>
<evidence type="ECO:0000313" key="2">
    <source>
        <dbReference type="Proteomes" id="UP001279681"/>
    </source>
</evidence>
<dbReference type="Proteomes" id="UP001279681">
    <property type="component" value="Unassembled WGS sequence"/>
</dbReference>
<reference evidence="2" key="1">
    <citation type="submission" date="2023-07" db="EMBL/GenBank/DDBJ databases">
        <authorList>
            <person name="Colorado M.A."/>
            <person name="Villamil L.M."/>
            <person name="Melo J.F."/>
            <person name="Rodriguez J.A."/>
            <person name="Ruiz R.Y."/>
        </authorList>
    </citation>
    <scope>NUCLEOTIDE SEQUENCE [LARGE SCALE GENOMIC DNA]</scope>
    <source>
        <strain evidence="2">C33</strain>
    </source>
</reference>
<dbReference type="EMBL" id="JAVIKH010000003">
    <property type="protein sequence ID" value="MDX8335594.1"/>
    <property type="molecule type" value="Genomic_DNA"/>
</dbReference>
<dbReference type="RefSeq" id="WP_320313002.1">
    <property type="nucleotide sequence ID" value="NZ_JAVIKH010000003.1"/>
</dbReference>
<keyword evidence="2" id="KW-1185">Reference proteome</keyword>
<proteinExistence type="predicted"/>
<protein>
    <submittedName>
        <fullName evidence="1">Uncharacterized protein</fullName>
    </submittedName>
</protein>
<evidence type="ECO:0000313" key="1">
    <source>
        <dbReference type="EMBL" id="MDX8335594.1"/>
    </source>
</evidence>
<gene>
    <name evidence="1" type="ORF">RFV38_03610</name>
</gene>
<sequence>MIKFSENSFGSIGVVGHVGCGHCHSINGQVQDDSVGLGVVLYIFQKATKLSLGISDITFEKNKIVVKLKNGGIGYGVARRGITSFEKDIILKLIGEEALMSHSVVLKAFGRIYGQGVLEVPVALQSAIANAALDGFYKNFPDKFKMIKEDVGDNYGYILGTTLNISGVDISFLGTVNCTLGGIGPNEDLEGNSNYFSKKSIVEDLKLDKIPTVVLESKLFNDSLSHLKEDTFIIRGDKEDDNYEVVKMLLEACEELNYPHLYYDNNSMKRKKDLLKSKTFEIGKRIEELGMKLSIANTSEEKVNIVAELAVLVSEDCGGVTFMSNDIHEEIGGAGVIKRTGAVLSLAVSKEYIEEHGIPYLTREDLEKYYSIVLKIVSIYAKKIIK</sequence>
<name>A0ABU4W7W0_9FUSO</name>
<organism evidence="1 2">
    <name type="scientific">Candidatus Cetobacterium colombiensis</name>
    <dbReference type="NCBI Taxonomy" id="3073100"/>
    <lineage>
        <taxon>Bacteria</taxon>
        <taxon>Fusobacteriati</taxon>
        <taxon>Fusobacteriota</taxon>
        <taxon>Fusobacteriia</taxon>
        <taxon>Fusobacteriales</taxon>
        <taxon>Fusobacteriaceae</taxon>
        <taxon>Cetobacterium</taxon>
    </lineage>
</organism>
<accession>A0ABU4W7W0</accession>